<evidence type="ECO:0000256" key="2">
    <source>
        <dbReference type="ARBA" id="ARBA00022723"/>
    </source>
</evidence>
<dbReference type="InterPro" id="IPR001148">
    <property type="entry name" value="CA_dom"/>
</dbReference>
<dbReference type="PANTHER" id="PTHR18952:SF124">
    <property type="entry name" value="CARBONIC ANHYDRASE 7"/>
    <property type="match status" value="1"/>
</dbReference>
<dbReference type="GO" id="GO:0004089">
    <property type="term" value="F:carbonate dehydratase activity"/>
    <property type="evidence" value="ECO:0007669"/>
    <property type="project" value="UniProtKB-UniRule"/>
</dbReference>
<dbReference type="PROSITE" id="PS51144">
    <property type="entry name" value="ALPHA_CA_2"/>
    <property type="match status" value="1"/>
</dbReference>
<evidence type="ECO:0000256" key="1">
    <source>
        <dbReference type="ARBA" id="ARBA00010718"/>
    </source>
</evidence>
<evidence type="ECO:0000313" key="7">
    <source>
        <dbReference type="Proteomes" id="UP000183832"/>
    </source>
</evidence>
<dbReference type="STRING" id="568069.A0A1J1HZ75"/>
<accession>A0A1J1HZ75</accession>
<protein>
    <recommendedName>
        <fullName evidence="4">Carbonic anhydrase</fullName>
        <ecNumber evidence="4">4.2.1.1</ecNumber>
    </recommendedName>
</protein>
<dbReference type="GO" id="GO:0008270">
    <property type="term" value="F:zinc ion binding"/>
    <property type="evidence" value="ECO:0007669"/>
    <property type="project" value="UniProtKB-UniRule"/>
</dbReference>
<evidence type="ECO:0000259" key="5">
    <source>
        <dbReference type="PROSITE" id="PS51144"/>
    </source>
</evidence>
<dbReference type="InterPro" id="IPR036398">
    <property type="entry name" value="CA_dom_sf"/>
</dbReference>
<name>A0A1J1HZ75_9DIPT</name>
<evidence type="ECO:0000256" key="4">
    <source>
        <dbReference type="RuleBase" id="RU367011"/>
    </source>
</evidence>
<dbReference type="GO" id="GO:0005737">
    <property type="term" value="C:cytoplasm"/>
    <property type="evidence" value="ECO:0007669"/>
    <property type="project" value="TreeGrafter"/>
</dbReference>
<feature type="domain" description="Alpha-carbonic anhydrase" evidence="5">
    <location>
        <begin position="1"/>
        <end position="263"/>
    </location>
</feature>
<dbReference type="CDD" id="cd00326">
    <property type="entry name" value="alpha_CA"/>
    <property type="match status" value="1"/>
</dbReference>
<dbReference type="EMBL" id="CVRI01000020">
    <property type="protein sequence ID" value="CRK91425.1"/>
    <property type="molecule type" value="Genomic_DNA"/>
</dbReference>
<dbReference type="Pfam" id="PF00194">
    <property type="entry name" value="Carb_anhydrase"/>
    <property type="match status" value="1"/>
</dbReference>
<comment type="similarity">
    <text evidence="1 4">Belongs to the alpha-carbonic anhydrase family.</text>
</comment>
<dbReference type="EC" id="4.2.1.1" evidence="4"/>
<dbReference type="Gene3D" id="3.10.200.10">
    <property type="entry name" value="Alpha carbonic anhydrase"/>
    <property type="match status" value="1"/>
</dbReference>
<evidence type="ECO:0000256" key="3">
    <source>
        <dbReference type="ARBA" id="ARBA00022833"/>
    </source>
</evidence>
<dbReference type="InterPro" id="IPR023561">
    <property type="entry name" value="Carbonic_anhydrase_a-class"/>
</dbReference>
<dbReference type="SMART" id="SM01057">
    <property type="entry name" value="Carb_anhydrase"/>
    <property type="match status" value="1"/>
</dbReference>
<dbReference type="InterPro" id="IPR018338">
    <property type="entry name" value="Carbonic_anhydrase_a-class_CS"/>
</dbReference>
<dbReference type="SUPFAM" id="SSF51069">
    <property type="entry name" value="Carbonic anhydrase"/>
    <property type="match status" value="1"/>
</dbReference>
<organism evidence="6 7">
    <name type="scientific">Clunio marinus</name>
    <dbReference type="NCBI Taxonomy" id="568069"/>
    <lineage>
        <taxon>Eukaryota</taxon>
        <taxon>Metazoa</taxon>
        <taxon>Ecdysozoa</taxon>
        <taxon>Arthropoda</taxon>
        <taxon>Hexapoda</taxon>
        <taxon>Insecta</taxon>
        <taxon>Pterygota</taxon>
        <taxon>Neoptera</taxon>
        <taxon>Endopterygota</taxon>
        <taxon>Diptera</taxon>
        <taxon>Nematocera</taxon>
        <taxon>Chironomoidea</taxon>
        <taxon>Chironomidae</taxon>
        <taxon>Clunio</taxon>
    </lineage>
</organism>
<reference evidence="6 7" key="1">
    <citation type="submission" date="2015-04" db="EMBL/GenBank/DDBJ databases">
        <authorList>
            <person name="Syromyatnikov M.Y."/>
            <person name="Popov V.N."/>
        </authorList>
    </citation>
    <scope>NUCLEOTIDE SEQUENCE [LARGE SCALE GENOMIC DNA]</scope>
</reference>
<proteinExistence type="inferred from homology"/>
<keyword evidence="3 4" id="KW-0862">Zinc</keyword>
<comment type="catalytic activity">
    <reaction evidence="4">
        <text>hydrogencarbonate + H(+) = CO2 + H2O</text>
        <dbReference type="Rhea" id="RHEA:10748"/>
        <dbReference type="ChEBI" id="CHEBI:15377"/>
        <dbReference type="ChEBI" id="CHEBI:15378"/>
        <dbReference type="ChEBI" id="CHEBI:16526"/>
        <dbReference type="ChEBI" id="CHEBI:17544"/>
        <dbReference type="EC" id="4.2.1.1"/>
    </reaction>
</comment>
<keyword evidence="7" id="KW-1185">Reference proteome</keyword>
<dbReference type="OrthoDB" id="429145at2759"/>
<comment type="function">
    <text evidence="4">Reversible hydration of carbon dioxide.</text>
</comment>
<comment type="cofactor">
    <cofactor evidence="4">
        <name>Zn(2+)</name>
        <dbReference type="ChEBI" id="CHEBI:29105"/>
    </cofactor>
</comment>
<dbReference type="Proteomes" id="UP000183832">
    <property type="component" value="Unassembled WGS sequence"/>
</dbReference>
<gene>
    <name evidence="6" type="ORF">CLUMA_CG005097</name>
</gene>
<dbReference type="PANTHER" id="PTHR18952">
    <property type="entry name" value="CARBONIC ANHYDRASE"/>
    <property type="match status" value="1"/>
</dbReference>
<sequence>MYSYYECDDLGPANWYKINSICNGARQSPIDLPASAVLRTKPLCIKNFEVKPDSNNIKNDGHGAQIVFNYRHNDKCLLSGGSLKYKYEVAKAHWHWGQFNYAGSEHSLNGHQYSAELHIVAFASKYGSLSNAVDKSDGLAVLAFFYELDNRNEERSDFIIKKDLGLIVKSNTNDYIRIQNSFSLKDLIKYQRFHYFSYQGSLTTPPCYESVTWIVANTPLKIKTEDLDELRNLKDNEGRCILKNCRPIQHSHQSRQITDYRQY</sequence>
<dbReference type="AlphaFoldDB" id="A0A1J1HZ75"/>
<keyword evidence="2 4" id="KW-0479">Metal-binding</keyword>
<dbReference type="PROSITE" id="PS00162">
    <property type="entry name" value="ALPHA_CA_1"/>
    <property type="match status" value="1"/>
</dbReference>
<keyword evidence="4" id="KW-0456">Lyase</keyword>
<evidence type="ECO:0000313" key="6">
    <source>
        <dbReference type="EMBL" id="CRK91425.1"/>
    </source>
</evidence>